<dbReference type="GO" id="GO:0006355">
    <property type="term" value="P:regulation of DNA-templated transcription"/>
    <property type="evidence" value="ECO:0007669"/>
    <property type="project" value="InterPro"/>
</dbReference>
<evidence type="ECO:0000313" key="7">
    <source>
        <dbReference type="EMBL" id="RLM65568.1"/>
    </source>
</evidence>
<keyword evidence="2" id="KW-0238">DNA-binding</keyword>
<dbReference type="InterPro" id="IPR003441">
    <property type="entry name" value="NAC-dom"/>
</dbReference>
<feature type="region of interest" description="Disordered" evidence="5">
    <location>
        <begin position="74"/>
        <end position="135"/>
    </location>
</feature>
<evidence type="ECO:0000256" key="1">
    <source>
        <dbReference type="ARBA" id="ARBA00023015"/>
    </source>
</evidence>
<gene>
    <name evidence="7" type="ORF">C2845_PM16G16420</name>
</gene>
<accession>A0A3L6PV33</accession>
<dbReference type="Gene3D" id="2.170.150.80">
    <property type="entry name" value="NAC domain"/>
    <property type="match status" value="1"/>
</dbReference>
<keyword evidence="3" id="KW-0804">Transcription</keyword>
<dbReference type="Proteomes" id="UP000275267">
    <property type="component" value="Unassembled WGS sequence"/>
</dbReference>
<comment type="caution">
    <text evidence="7">The sequence shown here is derived from an EMBL/GenBank/DDBJ whole genome shotgun (WGS) entry which is preliminary data.</text>
</comment>
<feature type="compositionally biased region" description="Basic and acidic residues" evidence="5">
    <location>
        <begin position="170"/>
        <end position="187"/>
    </location>
</feature>
<keyword evidence="1" id="KW-0805">Transcription regulation</keyword>
<dbReference type="PANTHER" id="PTHR31719:SF243">
    <property type="entry name" value="NAC DOMAIN-CONTAINING PROTEIN"/>
    <property type="match status" value="1"/>
</dbReference>
<evidence type="ECO:0000256" key="4">
    <source>
        <dbReference type="ARBA" id="ARBA00023242"/>
    </source>
</evidence>
<dbReference type="AlphaFoldDB" id="A0A3L6PV33"/>
<dbReference type="Pfam" id="PF02365">
    <property type="entry name" value="NAM"/>
    <property type="match status" value="1"/>
</dbReference>
<sequence>MAGVERPSGGGDDEEDNYPVGFRFKPTLRELVEFYLLPKLLDKPTVPNDAVIEADAYECDPEILTKRYEERGADDNRYFLSPRSRRYPGGDRPTRRTADNRGRWKPSTGQSKPGKKGAAGHSKANKGPRKNLSVGAVEFTENTLAYYAGEPKNETKTKWLMHELTVPEPGKERALKSATREKPRDHMLVSSLADV</sequence>
<evidence type="ECO:0000313" key="8">
    <source>
        <dbReference type="Proteomes" id="UP000275267"/>
    </source>
</evidence>
<dbReference type="SUPFAM" id="SSF101941">
    <property type="entry name" value="NAC domain"/>
    <property type="match status" value="1"/>
</dbReference>
<dbReference type="OrthoDB" id="696844at2759"/>
<evidence type="ECO:0000259" key="6">
    <source>
        <dbReference type="PROSITE" id="PS51005"/>
    </source>
</evidence>
<feature type="compositionally biased region" description="Basic and acidic residues" evidence="5">
    <location>
        <begin position="88"/>
        <end position="102"/>
    </location>
</feature>
<keyword evidence="4" id="KW-0539">Nucleus</keyword>
<protein>
    <submittedName>
        <fullName evidence="7">Protein CUP-SHAPED COTYLEDON 1 isoform X1</fullName>
    </submittedName>
</protein>
<feature type="domain" description="NAC" evidence="6">
    <location>
        <begin position="18"/>
        <end position="181"/>
    </location>
</feature>
<dbReference type="GO" id="GO:0003677">
    <property type="term" value="F:DNA binding"/>
    <property type="evidence" value="ECO:0007669"/>
    <property type="project" value="UniProtKB-KW"/>
</dbReference>
<evidence type="ECO:0000256" key="5">
    <source>
        <dbReference type="SAM" id="MobiDB-lite"/>
    </source>
</evidence>
<reference evidence="8" key="1">
    <citation type="journal article" date="2019" name="Nat. Commun.">
        <title>The genome of broomcorn millet.</title>
        <authorList>
            <person name="Zou C."/>
            <person name="Miki D."/>
            <person name="Li D."/>
            <person name="Tang Q."/>
            <person name="Xiao L."/>
            <person name="Rajput S."/>
            <person name="Deng P."/>
            <person name="Jia W."/>
            <person name="Huang R."/>
            <person name="Zhang M."/>
            <person name="Sun Y."/>
            <person name="Hu J."/>
            <person name="Fu X."/>
            <person name="Schnable P.S."/>
            <person name="Li F."/>
            <person name="Zhang H."/>
            <person name="Feng B."/>
            <person name="Zhu X."/>
            <person name="Liu R."/>
            <person name="Schnable J.C."/>
            <person name="Zhu J.-K."/>
            <person name="Zhang H."/>
        </authorList>
    </citation>
    <scope>NUCLEOTIDE SEQUENCE [LARGE SCALE GENOMIC DNA]</scope>
</reference>
<dbReference type="EMBL" id="PQIB02000015">
    <property type="protein sequence ID" value="RLM65568.1"/>
    <property type="molecule type" value="Genomic_DNA"/>
</dbReference>
<dbReference type="PANTHER" id="PTHR31719">
    <property type="entry name" value="NAC TRANSCRIPTION FACTOR 56"/>
    <property type="match status" value="1"/>
</dbReference>
<dbReference type="STRING" id="4540.A0A3L6PV33"/>
<keyword evidence="8" id="KW-1185">Reference proteome</keyword>
<evidence type="ECO:0000256" key="3">
    <source>
        <dbReference type="ARBA" id="ARBA00023163"/>
    </source>
</evidence>
<feature type="region of interest" description="Disordered" evidence="5">
    <location>
        <begin position="1"/>
        <end position="20"/>
    </location>
</feature>
<feature type="region of interest" description="Disordered" evidence="5">
    <location>
        <begin position="170"/>
        <end position="195"/>
    </location>
</feature>
<dbReference type="PROSITE" id="PS51005">
    <property type="entry name" value="NAC"/>
    <property type="match status" value="1"/>
</dbReference>
<dbReference type="InterPro" id="IPR036093">
    <property type="entry name" value="NAC_dom_sf"/>
</dbReference>
<proteinExistence type="predicted"/>
<evidence type="ECO:0000256" key="2">
    <source>
        <dbReference type="ARBA" id="ARBA00023125"/>
    </source>
</evidence>
<name>A0A3L6PV33_PANMI</name>
<organism evidence="7 8">
    <name type="scientific">Panicum miliaceum</name>
    <name type="common">Proso millet</name>
    <name type="synonym">Broomcorn millet</name>
    <dbReference type="NCBI Taxonomy" id="4540"/>
    <lineage>
        <taxon>Eukaryota</taxon>
        <taxon>Viridiplantae</taxon>
        <taxon>Streptophyta</taxon>
        <taxon>Embryophyta</taxon>
        <taxon>Tracheophyta</taxon>
        <taxon>Spermatophyta</taxon>
        <taxon>Magnoliopsida</taxon>
        <taxon>Liliopsida</taxon>
        <taxon>Poales</taxon>
        <taxon>Poaceae</taxon>
        <taxon>PACMAD clade</taxon>
        <taxon>Panicoideae</taxon>
        <taxon>Panicodae</taxon>
        <taxon>Paniceae</taxon>
        <taxon>Panicinae</taxon>
        <taxon>Panicum</taxon>
        <taxon>Panicum sect. Panicum</taxon>
    </lineage>
</organism>